<gene>
    <name evidence="10" type="primary">galK</name>
    <name evidence="15" type="ORF">KTO63_07155</name>
</gene>
<dbReference type="PROSITE" id="PS00627">
    <property type="entry name" value="GHMP_KINASES_ATP"/>
    <property type="match status" value="1"/>
</dbReference>
<feature type="binding site" evidence="10">
    <location>
        <position position="232"/>
    </location>
    <ligand>
        <name>substrate</name>
    </ligand>
</feature>
<dbReference type="InterPro" id="IPR019741">
    <property type="entry name" value="Galactokinase_CS"/>
</dbReference>
<dbReference type="InterPro" id="IPR000705">
    <property type="entry name" value="Galactokinase"/>
</dbReference>
<dbReference type="GO" id="GO:0005829">
    <property type="term" value="C:cytosol"/>
    <property type="evidence" value="ECO:0007669"/>
    <property type="project" value="TreeGrafter"/>
</dbReference>
<feature type="active site" description="Proton acceptor" evidence="10">
    <location>
        <position position="182"/>
    </location>
</feature>
<keyword evidence="5 10" id="KW-0418">Kinase</keyword>
<evidence type="ECO:0000256" key="5">
    <source>
        <dbReference type="ARBA" id="ARBA00022777"/>
    </source>
</evidence>
<evidence type="ECO:0000313" key="15">
    <source>
        <dbReference type="EMBL" id="MBV4356914.1"/>
    </source>
</evidence>
<accession>A0A9E2W3L3</accession>
<sequence>MNAENAKAVSALNDLGHKIPENLQKYITDESVVVFSPGRVNLIGEHVDYNDGLVLPAAISKTTYMAVTPRQDDVIHLSSLDFNDTYSTTVGELKKYQKSWPNYILGVVEQLQKNGYEVKGFDAFITGNIPMGAGLSSSAAIECATGAALSALFGFNIDKIDLVKMAQKAENEFVGVKCGIMDQFASVFGKTNHLIKIDCRTLEYEYIPFEIDGYRIVLLDTQVKHSLASSAYNKRREECEEGAALINKKYPHVKSLRDATVEMVEECIKPVDSVVYDRCLFVVKEINRLITGCEDLKKNDLVSFGKKMFETHEGLSKKYEVSCSELDFLVEYVKDNPNVLGARMMGGGFGGCTINIVKEEAIDDLITHVGEAYEKATGLVMKAYVAEIGEGTTVVIKN</sequence>
<keyword evidence="9 10" id="KW-0119">Carbohydrate metabolism</keyword>
<dbReference type="FunFam" id="3.30.70.890:FF:000001">
    <property type="entry name" value="Galactokinase"/>
    <property type="match status" value="1"/>
</dbReference>
<dbReference type="GO" id="GO:0000287">
    <property type="term" value="F:magnesium ion binding"/>
    <property type="evidence" value="ECO:0007669"/>
    <property type="project" value="UniProtKB-UniRule"/>
</dbReference>
<dbReference type="RefSeq" id="WP_217790547.1">
    <property type="nucleotide sequence ID" value="NZ_JAHSPG010000003.1"/>
</dbReference>
<feature type="domain" description="GHMP kinase N-terminal" evidence="12">
    <location>
        <begin position="102"/>
        <end position="190"/>
    </location>
</feature>
<dbReference type="InterPro" id="IPR006203">
    <property type="entry name" value="GHMP_knse_ATP-bd_CS"/>
</dbReference>
<comment type="catalytic activity">
    <reaction evidence="10">
        <text>alpha-D-galactose + ATP = alpha-D-galactose 1-phosphate + ADP + H(+)</text>
        <dbReference type="Rhea" id="RHEA:13553"/>
        <dbReference type="ChEBI" id="CHEBI:15378"/>
        <dbReference type="ChEBI" id="CHEBI:28061"/>
        <dbReference type="ChEBI" id="CHEBI:30616"/>
        <dbReference type="ChEBI" id="CHEBI:58336"/>
        <dbReference type="ChEBI" id="CHEBI:456216"/>
        <dbReference type="EC" id="2.7.1.6"/>
    </reaction>
</comment>
<feature type="site" description="Transition state stabilizer" evidence="10">
    <location>
        <position position="39"/>
    </location>
</feature>
<evidence type="ECO:0000259" key="14">
    <source>
        <dbReference type="Pfam" id="PF10509"/>
    </source>
</evidence>
<feature type="domain" description="Galactokinase N-terminal" evidence="14">
    <location>
        <begin position="28"/>
        <end position="69"/>
    </location>
</feature>
<feature type="binding site" evidence="10">
    <location>
        <begin position="132"/>
        <end position="138"/>
    </location>
    <ligand>
        <name>ATP</name>
        <dbReference type="ChEBI" id="CHEBI:30616"/>
    </ligand>
</feature>
<feature type="binding site" evidence="10">
    <location>
        <begin position="45"/>
        <end position="48"/>
    </location>
    <ligand>
        <name>substrate</name>
    </ligand>
</feature>
<evidence type="ECO:0000256" key="10">
    <source>
        <dbReference type="HAMAP-Rule" id="MF_00246"/>
    </source>
</evidence>
<evidence type="ECO:0000256" key="8">
    <source>
        <dbReference type="ARBA" id="ARBA00023144"/>
    </source>
</evidence>
<dbReference type="GO" id="GO:0006012">
    <property type="term" value="P:galactose metabolic process"/>
    <property type="evidence" value="ECO:0007669"/>
    <property type="project" value="UniProtKB-UniRule"/>
</dbReference>
<evidence type="ECO:0000259" key="13">
    <source>
        <dbReference type="Pfam" id="PF08544"/>
    </source>
</evidence>
<evidence type="ECO:0000256" key="4">
    <source>
        <dbReference type="ARBA" id="ARBA00022741"/>
    </source>
</evidence>
<keyword evidence="1 10" id="KW-0963">Cytoplasm</keyword>
<feature type="binding site" evidence="10">
    <location>
        <position position="79"/>
    </location>
    <ligand>
        <name>ATP</name>
        <dbReference type="ChEBI" id="CHEBI:30616"/>
    </ligand>
</feature>
<evidence type="ECO:0000256" key="11">
    <source>
        <dbReference type="NCBIfam" id="TIGR00131"/>
    </source>
</evidence>
<keyword evidence="7 10" id="KW-0460">Magnesium</keyword>
<keyword evidence="8 10" id="KW-0299">Galactose metabolism</keyword>
<dbReference type="GO" id="GO:0004335">
    <property type="term" value="F:galactokinase activity"/>
    <property type="evidence" value="ECO:0007669"/>
    <property type="project" value="UniProtKB-UniRule"/>
</dbReference>
<dbReference type="Pfam" id="PF08544">
    <property type="entry name" value="GHMP_kinases_C"/>
    <property type="match status" value="1"/>
</dbReference>
<organism evidence="15 16">
    <name type="scientific">Pinibacter aurantiacus</name>
    <dbReference type="NCBI Taxonomy" id="2851599"/>
    <lineage>
        <taxon>Bacteria</taxon>
        <taxon>Pseudomonadati</taxon>
        <taxon>Bacteroidota</taxon>
        <taxon>Chitinophagia</taxon>
        <taxon>Chitinophagales</taxon>
        <taxon>Chitinophagaceae</taxon>
        <taxon>Pinibacter</taxon>
    </lineage>
</organism>
<dbReference type="InterPro" id="IPR022963">
    <property type="entry name" value="Galactokinase_bac"/>
</dbReference>
<reference evidence="15" key="1">
    <citation type="submission" date="2021-06" db="EMBL/GenBank/DDBJ databases">
        <authorList>
            <person name="Huq M.A."/>
        </authorList>
    </citation>
    <scope>NUCLEOTIDE SEQUENCE</scope>
    <source>
        <strain evidence="15">MAH-26</strain>
    </source>
</reference>
<dbReference type="InterPro" id="IPR006204">
    <property type="entry name" value="GHMP_kinase_N_dom"/>
</dbReference>
<keyword evidence="16" id="KW-1185">Reference proteome</keyword>
<feature type="binding site" evidence="10">
    <location>
        <position position="138"/>
    </location>
    <ligand>
        <name>Mg(2+)</name>
        <dbReference type="ChEBI" id="CHEBI:18420"/>
    </ligand>
</feature>
<keyword evidence="2 10" id="KW-0808">Transferase</keyword>
<dbReference type="InterPro" id="IPR019539">
    <property type="entry name" value="GalKase_N"/>
</dbReference>
<evidence type="ECO:0000256" key="7">
    <source>
        <dbReference type="ARBA" id="ARBA00022842"/>
    </source>
</evidence>
<keyword evidence="3 10" id="KW-0479">Metal-binding</keyword>
<dbReference type="PANTHER" id="PTHR10457:SF7">
    <property type="entry name" value="GALACTOKINASE-RELATED"/>
    <property type="match status" value="1"/>
</dbReference>
<keyword evidence="6 10" id="KW-0067">ATP-binding</keyword>
<dbReference type="PIRSF" id="PIRSF000530">
    <property type="entry name" value="Galactokinase"/>
    <property type="match status" value="1"/>
</dbReference>
<name>A0A9E2W3L3_9BACT</name>
<dbReference type="Pfam" id="PF00288">
    <property type="entry name" value="GHMP_kinases_N"/>
    <property type="match status" value="1"/>
</dbReference>
<evidence type="ECO:0000256" key="1">
    <source>
        <dbReference type="ARBA" id="ARBA00022490"/>
    </source>
</evidence>
<dbReference type="GO" id="GO:0005524">
    <property type="term" value="F:ATP binding"/>
    <property type="evidence" value="ECO:0007669"/>
    <property type="project" value="UniProtKB-UniRule"/>
</dbReference>
<dbReference type="AlphaFoldDB" id="A0A9E2W3L3"/>
<dbReference type="PROSITE" id="PS00106">
    <property type="entry name" value="GALACTOKINASE"/>
    <property type="match status" value="1"/>
</dbReference>
<dbReference type="NCBIfam" id="NF003705">
    <property type="entry name" value="PRK05322.1"/>
    <property type="match status" value="1"/>
</dbReference>
<keyword evidence="4 10" id="KW-0547">Nucleotide-binding</keyword>
<feature type="binding site" evidence="10">
    <location>
        <position position="170"/>
    </location>
    <ligand>
        <name>Mg(2+)</name>
        <dbReference type="ChEBI" id="CHEBI:18420"/>
    </ligand>
</feature>
<comment type="function">
    <text evidence="10">Catalyzes the transfer of the gamma-phosphate of ATP to D-galactose to form alpha-D-galactose-1-phosphate (Gal-1-P).</text>
</comment>
<protein>
    <recommendedName>
        <fullName evidence="10 11">Galactokinase</fullName>
        <ecNumber evidence="10 11">2.7.1.6</ecNumber>
    </recommendedName>
    <alternativeName>
        <fullName evidence="10">Galactose kinase</fullName>
    </alternativeName>
</protein>
<dbReference type="FunFam" id="3.30.230.10:FF:000017">
    <property type="entry name" value="Galactokinase"/>
    <property type="match status" value="1"/>
</dbReference>
<proteinExistence type="inferred from homology"/>
<dbReference type="Proteomes" id="UP000812270">
    <property type="component" value="Unassembled WGS sequence"/>
</dbReference>
<comment type="subcellular location">
    <subcellularLocation>
        <location evidence="10">Cytoplasm</location>
    </subcellularLocation>
</comment>
<comment type="similarity">
    <text evidence="10">Belongs to the GHMP kinase family. GalK subfamily.</text>
</comment>
<dbReference type="Pfam" id="PF10509">
    <property type="entry name" value="GalKase_gal_bdg"/>
    <property type="match status" value="1"/>
</dbReference>
<dbReference type="InterPro" id="IPR006206">
    <property type="entry name" value="Mevalonate/galactokinase"/>
</dbReference>
<evidence type="ECO:0000256" key="6">
    <source>
        <dbReference type="ARBA" id="ARBA00022840"/>
    </source>
</evidence>
<evidence type="ECO:0000313" key="16">
    <source>
        <dbReference type="Proteomes" id="UP000812270"/>
    </source>
</evidence>
<evidence type="ECO:0000256" key="2">
    <source>
        <dbReference type="ARBA" id="ARBA00022679"/>
    </source>
</evidence>
<comment type="caution">
    <text evidence="15">The sequence shown here is derived from an EMBL/GenBank/DDBJ whole genome shotgun (WGS) entry which is preliminary data.</text>
</comment>
<evidence type="ECO:0000256" key="9">
    <source>
        <dbReference type="ARBA" id="ARBA00023277"/>
    </source>
</evidence>
<dbReference type="InterPro" id="IPR013750">
    <property type="entry name" value="GHMP_kinase_C_dom"/>
</dbReference>
<evidence type="ECO:0000256" key="3">
    <source>
        <dbReference type="ARBA" id="ARBA00022723"/>
    </source>
</evidence>
<dbReference type="HAMAP" id="MF_00246">
    <property type="entry name" value="Galactokinase"/>
    <property type="match status" value="1"/>
</dbReference>
<feature type="domain" description="GHMP kinase C-terminal" evidence="13">
    <location>
        <begin position="294"/>
        <end position="374"/>
    </location>
</feature>
<evidence type="ECO:0000259" key="12">
    <source>
        <dbReference type="Pfam" id="PF00288"/>
    </source>
</evidence>
<comment type="pathway">
    <text evidence="10">Carbohydrate metabolism; galactose metabolism.</text>
</comment>
<dbReference type="EC" id="2.7.1.6" evidence="10 11"/>
<dbReference type="NCBIfam" id="TIGR00131">
    <property type="entry name" value="gal_kin"/>
    <property type="match status" value="1"/>
</dbReference>
<dbReference type="EMBL" id="JAHSPG010000003">
    <property type="protein sequence ID" value="MBV4356914.1"/>
    <property type="molecule type" value="Genomic_DNA"/>
</dbReference>
<dbReference type="PANTHER" id="PTHR10457">
    <property type="entry name" value="MEVALONATE KINASE/GALACTOKINASE"/>
    <property type="match status" value="1"/>
</dbReference>